<keyword evidence="2" id="KW-0547">Nucleotide-binding</keyword>
<evidence type="ECO:0000313" key="5">
    <source>
        <dbReference type="EMBL" id="KKT65686.1"/>
    </source>
</evidence>
<name>A0A0G1J280_9BACT</name>
<dbReference type="AlphaFoldDB" id="A0A0G1J280"/>
<comment type="caution">
    <text evidence="5">The sequence shown here is derived from an EMBL/GenBank/DDBJ whole genome shotgun (WGS) entry which is preliminary data.</text>
</comment>
<dbReference type="EMBL" id="LCIY01000038">
    <property type="protein sequence ID" value="KKT65686.1"/>
    <property type="molecule type" value="Genomic_DNA"/>
</dbReference>
<accession>A0A0G1J280</accession>
<dbReference type="Pfam" id="PF23493">
    <property type="entry name" value="CysS_C"/>
    <property type="match status" value="1"/>
</dbReference>
<dbReference type="InterPro" id="IPR009080">
    <property type="entry name" value="tRNAsynth_Ia_anticodon-bd"/>
</dbReference>
<evidence type="ECO:0000259" key="4">
    <source>
        <dbReference type="Pfam" id="PF23493"/>
    </source>
</evidence>
<dbReference type="Gene3D" id="1.20.120.1910">
    <property type="entry name" value="Cysteine-tRNA ligase, C-terminal anti-codon recognition domain"/>
    <property type="match status" value="1"/>
</dbReference>
<dbReference type="Proteomes" id="UP000034826">
    <property type="component" value="Unassembled WGS sequence"/>
</dbReference>
<evidence type="ECO:0000256" key="3">
    <source>
        <dbReference type="ARBA" id="ARBA00022840"/>
    </source>
</evidence>
<proteinExistence type="predicted"/>
<keyword evidence="1 5" id="KW-0436">Ligase</keyword>
<keyword evidence="3" id="KW-0067">ATP-binding</keyword>
<evidence type="ECO:0000256" key="2">
    <source>
        <dbReference type="ARBA" id="ARBA00022741"/>
    </source>
</evidence>
<dbReference type="InterPro" id="IPR056411">
    <property type="entry name" value="CysS_C"/>
</dbReference>
<sequence length="101" mass="11525">NDDLNTAKGLAVLWEMLKSNLPSNDKYDLVLYFDEVFGLGLKEASSAKLEIPVEVLNLVEEREELRKEGKWQEADNLRMKIEKFGFRVEDVADGPKVKAAR</sequence>
<evidence type="ECO:0000313" key="6">
    <source>
        <dbReference type="Proteomes" id="UP000034826"/>
    </source>
</evidence>
<dbReference type="GO" id="GO:0005524">
    <property type="term" value="F:ATP binding"/>
    <property type="evidence" value="ECO:0007669"/>
    <property type="project" value="UniProtKB-KW"/>
</dbReference>
<dbReference type="SUPFAM" id="SSF47323">
    <property type="entry name" value="Anticodon-binding domain of a subclass of class I aminoacyl-tRNA synthetases"/>
    <property type="match status" value="1"/>
</dbReference>
<protein>
    <submittedName>
        <fullName evidence="5">Cysteine-tRNA ligase</fullName>
    </submittedName>
</protein>
<dbReference type="GO" id="GO:0004812">
    <property type="term" value="F:aminoacyl-tRNA ligase activity"/>
    <property type="evidence" value="ECO:0007669"/>
    <property type="project" value="InterPro"/>
</dbReference>
<organism evidence="5 6">
    <name type="scientific">Candidatus Woesebacteria bacterium GW2011_GWA2_44_33</name>
    <dbReference type="NCBI Taxonomy" id="1618564"/>
    <lineage>
        <taxon>Bacteria</taxon>
        <taxon>Candidatus Woeseibacteriota</taxon>
    </lineage>
</organism>
<feature type="domain" description="Cysteinyl-tRNA ligase anticodon binding" evidence="4">
    <location>
        <begin position="51"/>
        <end position="93"/>
    </location>
</feature>
<evidence type="ECO:0000256" key="1">
    <source>
        <dbReference type="ARBA" id="ARBA00022598"/>
    </source>
</evidence>
<dbReference type="GO" id="GO:0006418">
    <property type="term" value="P:tRNA aminoacylation for protein translation"/>
    <property type="evidence" value="ECO:0007669"/>
    <property type="project" value="InterPro"/>
</dbReference>
<reference evidence="5 6" key="1">
    <citation type="journal article" date="2015" name="Nature">
        <title>rRNA introns, odd ribosomes, and small enigmatic genomes across a large radiation of phyla.</title>
        <authorList>
            <person name="Brown C.T."/>
            <person name="Hug L.A."/>
            <person name="Thomas B.C."/>
            <person name="Sharon I."/>
            <person name="Castelle C.J."/>
            <person name="Singh A."/>
            <person name="Wilkins M.J."/>
            <person name="Williams K.H."/>
            <person name="Banfield J.F."/>
        </authorList>
    </citation>
    <scope>NUCLEOTIDE SEQUENCE [LARGE SCALE GENOMIC DNA]</scope>
</reference>
<gene>
    <name evidence="5" type="ORF">UW60_C0038G0001</name>
</gene>
<feature type="non-terminal residue" evidence="5">
    <location>
        <position position="1"/>
    </location>
</feature>